<organism evidence="1 2">
    <name type="scientific">Mycolicibacterium aromaticivorans JS19b1 = JCM 16368</name>
    <dbReference type="NCBI Taxonomy" id="1440774"/>
    <lineage>
        <taxon>Bacteria</taxon>
        <taxon>Bacillati</taxon>
        <taxon>Actinomycetota</taxon>
        <taxon>Actinomycetes</taxon>
        <taxon>Mycobacteriales</taxon>
        <taxon>Mycobacteriaceae</taxon>
        <taxon>Mycolicibacterium</taxon>
    </lineage>
</organism>
<dbReference type="eggNOG" id="COG1322">
    <property type="taxonomic scope" value="Bacteria"/>
</dbReference>
<accession>A0A064C8V4</accession>
<protein>
    <submittedName>
        <fullName evidence="1">Uncharacterized protein</fullName>
    </submittedName>
</protein>
<name>A0A064C8V4_9MYCO</name>
<keyword evidence="2" id="KW-1185">Reference proteome</keyword>
<dbReference type="RefSeq" id="WP_036349724.1">
    <property type="nucleotide sequence ID" value="NZ_JALN02000004.1"/>
</dbReference>
<evidence type="ECO:0000313" key="1">
    <source>
        <dbReference type="EMBL" id="KDE96725.1"/>
    </source>
</evidence>
<dbReference type="STRING" id="1440774.Y900_030830"/>
<dbReference type="Proteomes" id="UP000022835">
    <property type="component" value="Unassembled WGS sequence"/>
</dbReference>
<sequence length="375" mass="40942">MTTVEETVAAITAADTWDTRVTEFRYVPQRHGTDDQPKIYATIARELYVPHLIADFAYVHDAPFYDDAYFDQVYQVASDGTAAFANVSVDDLSTVLSADARTLLVFRTICGLVRNEFADSTTLVAQQLNLSGAISGGRVDAAERGNSQFNPAEAHVVAVTIDQLIRRELFSDAPPGLHSKQDKFDTRDGWDTVRQLATGGVPYHHFLHQRHYGGAFRQVLDATSTQRGDLLEDAVQALFEQAGIPHIRTGSHNQGDIAARFQVTVTPAPDFVVFDNNDTLRAMLECKATNDGGTARDKAARFERLRAESTRLGGVPLLAVLGGAGWKRVNDTLGPVLRDTDGRVFTVDTLDEMLTVAPFAQLTGLVPVPPQPASD</sequence>
<dbReference type="EMBL" id="JALN02000004">
    <property type="protein sequence ID" value="KDE96725.1"/>
    <property type="molecule type" value="Genomic_DNA"/>
</dbReference>
<proteinExistence type="predicted"/>
<dbReference type="OrthoDB" id="4639443at2"/>
<dbReference type="AlphaFoldDB" id="A0A064C8V4"/>
<reference evidence="1" key="1">
    <citation type="submission" date="2014-05" db="EMBL/GenBank/DDBJ databases">
        <title>Genome sequence of Mycobacterium aromaticivorans strain JS19b1T (= DSM 45407T).</title>
        <authorList>
            <person name="Kwak Y."/>
            <person name="Park G.-S."/>
            <person name="Li Q.X."/>
            <person name="Lee S.-E."/>
            <person name="Shin J.-H."/>
        </authorList>
    </citation>
    <scope>NUCLEOTIDE SEQUENCE [LARGE SCALE GENOMIC DNA]</scope>
    <source>
        <strain evidence="1">JS19b1</strain>
    </source>
</reference>
<evidence type="ECO:0000313" key="2">
    <source>
        <dbReference type="Proteomes" id="UP000022835"/>
    </source>
</evidence>
<gene>
    <name evidence="1" type="ORF">Y900_030830</name>
</gene>
<comment type="caution">
    <text evidence="1">The sequence shown here is derived from an EMBL/GenBank/DDBJ whole genome shotgun (WGS) entry which is preliminary data.</text>
</comment>